<dbReference type="Proteomes" id="UP000326340">
    <property type="component" value="Unassembled WGS sequence"/>
</dbReference>
<dbReference type="AlphaFoldDB" id="A0A5Q4BLP9"/>
<name>A0A5Q4BLP9_9PEZI</name>
<reference evidence="2 3" key="1">
    <citation type="journal article" date="2019" name="Sci. Rep.">
        <title>Colletotrichum shisoi sp. nov., an anthracnose pathogen of Perilla frutescens in Japan: molecular phylogenetic, morphological and genomic evidence.</title>
        <authorList>
            <person name="Gan P."/>
            <person name="Tsushima A."/>
            <person name="Hiroyama R."/>
            <person name="Narusaka M."/>
            <person name="Takano Y."/>
            <person name="Narusaka Y."/>
            <person name="Kawaradani M."/>
            <person name="Damm U."/>
            <person name="Shirasu K."/>
        </authorList>
    </citation>
    <scope>NUCLEOTIDE SEQUENCE [LARGE SCALE GENOMIC DNA]</scope>
    <source>
        <strain evidence="2 3">PG-2018a</strain>
    </source>
</reference>
<keyword evidence="3" id="KW-1185">Reference proteome</keyword>
<feature type="compositionally biased region" description="Basic and acidic residues" evidence="1">
    <location>
        <begin position="20"/>
        <end position="37"/>
    </location>
</feature>
<feature type="region of interest" description="Disordered" evidence="1">
    <location>
        <begin position="1"/>
        <end position="37"/>
    </location>
</feature>
<feature type="compositionally biased region" description="Basic and acidic residues" evidence="1">
    <location>
        <begin position="1"/>
        <end position="12"/>
    </location>
</feature>
<sequence length="236" mass="27270">MRESRHDGDRTKVNRRRRREHEGDAKENDNQLLDHVDSDVPKTLGDVASDLALIRRQRFGDVTGMDVYYNSMSFSHMTTSEIADHAIKVQDRYGNDFDQVDAFYVFYNKKDRTENDLEEARLHSIENPIQPPAKGPRKRENAVIVSRRPQVDEAPPDAITPINLYGINFGQTDVSQFGHQNDRRKHAREEIRLQNIEDAKPPPVKRPRNRENVMMIGRRSQADIDHSVDMMAAPDI</sequence>
<comment type="caution">
    <text evidence="2">The sequence shown here is derived from an EMBL/GenBank/DDBJ whole genome shotgun (WGS) entry which is preliminary data.</text>
</comment>
<evidence type="ECO:0000256" key="1">
    <source>
        <dbReference type="SAM" id="MobiDB-lite"/>
    </source>
</evidence>
<gene>
    <name evidence="2" type="ORF">CSHISOI_07578</name>
</gene>
<accession>A0A5Q4BLP9</accession>
<dbReference type="OrthoDB" id="10397998at2759"/>
<proteinExistence type="predicted"/>
<dbReference type="EMBL" id="PUHP01000815">
    <property type="protein sequence ID" value="TQN67893.1"/>
    <property type="molecule type" value="Genomic_DNA"/>
</dbReference>
<evidence type="ECO:0000313" key="3">
    <source>
        <dbReference type="Proteomes" id="UP000326340"/>
    </source>
</evidence>
<protein>
    <submittedName>
        <fullName evidence="2">Uncharacterized protein</fullName>
    </submittedName>
</protein>
<organism evidence="2 3">
    <name type="scientific">Colletotrichum shisoi</name>
    <dbReference type="NCBI Taxonomy" id="2078593"/>
    <lineage>
        <taxon>Eukaryota</taxon>
        <taxon>Fungi</taxon>
        <taxon>Dikarya</taxon>
        <taxon>Ascomycota</taxon>
        <taxon>Pezizomycotina</taxon>
        <taxon>Sordariomycetes</taxon>
        <taxon>Hypocreomycetidae</taxon>
        <taxon>Glomerellales</taxon>
        <taxon>Glomerellaceae</taxon>
        <taxon>Colletotrichum</taxon>
        <taxon>Colletotrichum destructivum species complex</taxon>
    </lineage>
</organism>
<evidence type="ECO:0000313" key="2">
    <source>
        <dbReference type="EMBL" id="TQN67893.1"/>
    </source>
</evidence>